<dbReference type="eggNOG" id="COG1595">
    <property type="taxonomic scope" value="Bacteria"/>
</dbReference>
<organism evidence="10 11">
    <name type="scientific">Pseudarthrobacter chlorophenolicus (strain ATCC 700700 / DSM 12829 / CIP 107037 / JCM 12360 / KCTC 9906 / NCIMB 13794 / A6)</name>
    <name type="common">Arthrobacter chlorophenolicus</name>
    <dbReference type="NCBI Taxonomy" id="452863"/>
    <lineage>
        <taxon>Bacteria</taxon>
        <taxon>Bacillati</taxon>
        <taxon>Actinomycetota</taxon>
        <taxon>Actinomycetes</taxon>
        <taxon>Micrococcales</taxon>
        <taxon>Micrococcaceae</taxon>
        <taxon>Pseudarthrobacter</taxon>
    </lineage>
</organism>
<dbReference type="InterPro" id="IPR013249">
    <property type="entry name" value="RNA_pol_sigma70_r4_t2"/>
</dbReference>
<evidence type="ECO:0000256" key="3">
    <source>
        <dbReference type="ARBA" id="ARBA00023082"/>
    </source>
</evidence>
<gene>
    <name evidence="10" type="ordered locus">Achl_1693</name>
</gene>
<dbReference type="NCBIfam" id="TIGR02937">
    <property type="entry name" value="sigma70-ECF"/>
    <property type="match status" value="1"/>
</dbReference>
<evidence type="ECO:0000256" key="4">
    <source>
        <dbReference type="ARBA" id="ARBA00023125"/>
    </source>
</evidence>
<evidence type="ECO:0000256" key="2">
    <source>
        <dbReference type="ARBA" id="ARBA00023015"/>
    </source>
</evidence>
<feature type="region of interest" description="Disordered" evidence="7">
    <location>
        <begin position="185"/>
        <end position="216"/>
    </location>
</feature>
<evidence type="ECO:0000256" key="5">
    <source>
        <dbReference type="ARBA" id="ARBA00023163"/>
    </source>
</evidence>
<dbReference type="InterPro" id="IPR000838">
    <property type="entry name" value="RNA_pol_sigma70_ECF_CS"/>
</dbReference>
<proteinExistence type="inferred from homology"/>
<dbReference type="SUPFAM" id="SSF88946">
    <property type="entry name" value="Sigma2 domain of RNA polymerase sigma factors"/>
    <property type="match status" value="1"/>
</dbReference>
<dbReference type="STRING" id="452863.Achl_1693"/>
<dbReference type="GO" id="GO:0006950">
    <property type="term" value="P:response to stress"/>
    <property type="evidence" value="ECO:0007669"/>
    <property type="project" value="UniProtKB-ARBA"/>
</dbReference>
<dbReference type="AlphaFoldDB" id="B8H6V9"/>
<dbReference type="OrthoDB" id="9784272at2"/>
<accession>B8H6V9</accession>
<feature type="compositionally biased region" description="Polar residues" evidence="7">
    <location>
        <begin position="61"/>
        <end position="72"/>
    </location>
</feature>
<protein>
    <recommendedName>
        <fullName evidence="6">RNA polymerase sigma factor</fullName>
    </recommendedName>
</protein>
<dbReference type="PANTHER" id="PTHR43133:SF66">
    <property type="entry name" value="ECF RNA POLYMERASE SIGMA FACTOR SIGK"/>
    <property type="match status" value="1"/>
</dbReference>
<dbReference type="PROSITE" id="PS01063">
    <property type="entry name" value="SIGMA70_ECF"/>
    <property type="match status" value="1"/>
</dbReference>
<evidence type="ECO:0000256" key="1">
    <source>
        <dbReference type="ARBA" id="ARBA00010641"/>
    </source>
</evidence>
<name>B8H6V9_PSECP</name>
<evidence type="ECO:0000256" key="7">
    <source>
        <dbReference type="SAM" id="MobiDB-lite"/>
    </source>
</evidence>
<feature type="region of interest" description="Disordered" evidence="7">
    <location>
        <begin position="41"/>
        <end position="95"/>
    </location>
</feature>
<dbReference type="Proteomes" id="UP000002505">
    <property type="component" value="Chromosome"/>
</dbReference>
<dbReference type="KEGG" id="ach:Achl_1693"/>
<dbReference type="EMBL" id="CP001341">
    <property type="protein sequence ID" value="ACL39680.1"/>
    <property type="molecule type" value="Genomic_DNA"/>
</dbReference>
<dbReference type="InterPro" id="IPR014284">
    <property type="entry name" value="RNA_pol_sigma-70_dom"/>
</dbReference>
<feature type="compositionally biased region" description="Polar residues" evidence="7">
    <location>
        <begin position="41"/>
        <end position="53"/>
    </location>
</feature>
<evidence type="ECO:0000313" key="10">
    <source>
        <dbReference type="EMBL" id="ACL39680.1"/>
    </source>
</evidence>
<dbReference type="GO" id="GO:0016987">
    <property type="term" value="F:sigma factor activity"/>
    <property type="evidence" value="ECO:0007669"/>
    <property type="project" value="UniProtKB-KW"/>
</dbReference>
<feature type="domain" description="RNA polymerase sigma factor 70 region 4 type 2" evidence="9">
    <location>
        <begin position="226"/>
        <end position="272"/>
    </location>
</feature>
<dbReference type="PANTHER" id="PTHR43133">
    <property type="entry name" value="RNA POLYMERASE ECF-TYPE SIGMA FACTO"/>
    <property type="match status" value="1"/>
</dbReference>
<dbReference type="Pfam" id="PF08281">
    <property type="entry name" value="Sigma70_r4_2"/>
    <property type="match status" value="1"/>
</dbReference>
<dbReference type="InterPro" id="IPR013325">
    <property type="entry name" value="RNA_pol_sigma_r2"/>
</dbReference>
<dbReference type="HOGENOM" id="CLU_047691_9_3_11"/>
<keyword evidence="5 6" id="KW-0804">Transcription</keyword>
<sequence>MLLLDGVVIFVVTFTEVSAPDPPLGVAIRDKHTLHAESCTGNTPLTLDGTTAPQGGLADHGTTSVQTVTSTMDVDGGSSSSAAGDSGAAERLPSAAEDPATCLIGLLRETGQGSREAFAEFYRRTSRRVFGMVRRVVPDPGLSEEVTQEVFIAVWRDAATYHPGLGSPAAWLLTIAHRKAVDKVRSHRSSINRDEPRTGASRTRPNDEVAASVPARSDTLRLRPSMAALSPLQREAIVLAYFGSLTYREAAERLSQPLPSIKSRIRDGLTHLREQLDPA</sequence>
<feature type="domain" description="RNA polymerase sigma-70 region 2" evidence="8">
    <location>
        <begin position="121"/>
        <end position="188"/>
    </location>
</feature>
<reference evidence="10" key="1">
    <citation type="submission" date="2009-01" db="EMBL/GenBank/DDBJ databases">
        <title>Complete sequence of chromosome of Arthrobacter chlorophenolicus A6.</title>
        <authorList>
            <consortium name="US DOE Joint Genome Institute"/>
            <person name="Lucas S."/>
            <person name="Copeland A."/>
            <person name="Lapidus A."/>
            <person name="Glavina del Rio T."/>
            <person name="Tice H."/>
            <person name="Bruce D."/>
            <person name="Goodwin L."/>
            <person name="Pitluck S."/>
            <person name="Goltsman E."/>
            <person name="Clum A."/>
            <person name="Larimer F."/>
            <person name="Land M."/>
            <person name="Hauser L."/>
            <person name="Kyrpides N."/>
            <person name="Mikhailova N."/>
            <person name="Jansson J."/>
            <person name="Richardson P."/>
        </authorList>
    </citation>
    <scope>NUCLEOTIDE SEQUENCE [LARGE SCALE GENOMIC DNA]</scope>
    <source>
        <strain evidence="10">A6</strain>
    </source>
</reference>
<dbReference type="Gene3D" id="1.10.1740.10">
    <property type="match status" value="1"/>
</dbReference>
<dbReference type="Pfam" id="PF04542">
    <property type="entry name" value="Sigma70_r2"/>
    <property type="match status" value="1"/>
</dbReference>
<keyword evidence="3 6" id="KW-0731">Sigma factor</keyword>
<keyword evidence="11" id="KW-1185">Reference proteome</keyword>
<keyword evidence="2 6" id="KW-0805">Transcription regulation</keyword>
<dbReference type="SUPFAM" id="SSF88659">
    <property type="entry name" value="Sigma3 and sigma4 domains of RNA polymerase sigma factors"/>
    <property type="match status" value="1"/>
</dbReference>
<dbReference type="InterPro" id="IPR036388">
    <property type="entry name" value="WH-like_DNA-bd_sf"/>
</dbReference>
<dbReference type="InterPro" id="IPR013324">
    <property type="entry name" value="RNA_pol_sigma_r3/r4-like"/>
</dbReference>
<dbReference type="InterPro" id="IPR039425">
    <property type="entry name" value="RNA_pol_sigma-70-like"/>
</dbReference>
<dbReference type="InterPro" id="IPR007627">
    <property type="entry name" value="RNA_pol_sigma70_r2"/>
</dbReference>
<evidence type="ECO:0000313" key="11">
    <source>
        <dbReference type="Proteomes" id="UP000002505"/>
    </source>
</evidence>
<dbReference type="GO" id="GO:0006352">
    <property type="term" value="P:DNA-templated transcription initiation"/>
    <property type="evidence" value="ECO:0007669"/>
    <property type="project" value="InterPro"/>
</dbReference>
<feature type="compositionally biased region" description="Low complexity" evidence="7">
    <location>
        <begin position="75"/>
        <end position="89"/>
    </location>
</feature>
<evidence type="ECO:0000259" key="9">
    <source>
        <dbReference type="Pfam" id="PF08281"/>
    </source>
</evidence>
<evidence type="ECO:0000256" key="6">
    <source>
        <dbReference type="RuleBase" id="RU000716"/>
    </source>
</evidence>
<evidence type="ECO:0000259" key="8">
    <source>
        <dbReference type="Pfam" id="PF04542"/>
    </source>
</evidence>
<dbReference type="GO" id="GO:0003677">
    <property type="term" value="F:DNA binding"/>
    <property type="evidence" value="ECO:0007669"/>
    <property type="project" value="UniProtKB-KW"/>
</dbReference>
<dbReference type="Gene3D" id="1.10.10.10">
    <property type="entry name" value="Winged helix-like DNA-binding domain superfamily/Winged helix DNA-binding domain"/>
    <property type="match status" value="1"/>
</dbReference>
<comment type="similarity">
    <text evidence="1 6">Belongs to the sigma-70 factor family. ECF subfamily.</text>
</comment>
<keyword evidence="4 6" id="KW-0238">DNA-binding</keyword>